<dbReference type="InterPro" id="IPR000504">
    <property type="entry name" value="RRM_dom"/>
</dbReference>
<evidence type="ECO:0000313" key="4">
    <source>
        <dbReference type="EMBL" id="OLP94230.1"/>
    </source>
</evidence>
<feature type="compositionally biased region" description="Basic and acidic residues" evidence="2">
    <location>
        <begin position="57"/>
        <end position="67"/>
    </location>
</feature>
<evidence type="ECO:0000259" key="3">
    <source>
        <dbReference type="PROSITE" id="PS50102"/>
    </source>
</evidence>
<comment type="caution">
    <text evidence="4">The sequence shown here is derived from an EMBL/GenBank/DDBJ whole genome shotgun (WGS) entry which is preliminary data.</text>
</comment>
<evidence type="ECO:0000256" key="2">
    <source>
        <dbReference type="SAM" id="MobiDB-lite"/>
    </source>
</evidence>
<gene>
    <name evidence="4" type="ORF">AK812_SmicGene23757</name>
</gene>
<feature type="region of interest" description="Disordered" evidence="2">
    <location>
        <begin position="22"/>
        <end position="237"/>
    </location>
</feature>
<feature type="compositionally biased region" description="Basic and acidic residues" evidence="2">
    <location>
        <begin position="166"/>
        <end position="227"/>
    </location>
</feature>
<dbReference type="InterPro" id="IPR012677">
    <property type="entry name" value="Nucleotide-bd_a/b_plait_sf"/>
</dbReference>
<dbReference type="SMART" id="SM00360">
    <property type="entry name" value="RRM"/>
    <property type="match status" value="1"/>
</dbReference>
<accession>A0A1Q9DGK9</accession>
<dbReference type="EMBL" id="LSRX01000551">
    <property type="protein sequence ID" value="OLP94230.1"/>
    <property type="molecule type" value="Genomic_DNA"/>
</dbReference>
<keyword evidence="1" id="KW-0694">RNA-binding</keyword>
<evidence type="ECO:0000256" key="1">
    <source>
        <dbReference type="PROSITE-ProRule" id="PRU00176"/>
    </source>
</evidence>
<dbReference type="PROSITE" id="PS50102">
    <property type="entry name" value="RRM"/>
    <property type="match status" value="1"/>
</dbReference>
<dbReference type="Gene3D" id="3.30.70.330">
    <property type="match status" value="1"/>
</dbReference>
<dbReference type="OrthoDB" id="1049195at2759"/>
<dbReference type="InterPro" id="IPR035979">
    <property type="entry name" value="RBD_domain_sf"/>
</dbReference>
<feature type="compositionally biased region" description="Basic and acidic residues" evidence="2">
    <location>
        <begin position="24"/>
        <end position="47"/>
    </location>
</feature>
<dbReference type="GO" id="GO:0003723">
    <property type="term" value="F:RNA binding"/>
    <property type="evidence" value="ECO:0007669"/>
    <property type="project" value="UniProtKB-UniRule"/>
</dbReference>
<keyword evidence="5" id="KW-1185">Reference proteome</keyword>
<evidence type="ECO:0000313" key="5">
    <source>
        <dbReference type="Proteomes" id="UP000186817"/>
    </source>
</evidence>
<feature type="compositionally biased region" description="Low complexity" evidence="2">
    <location>
        <begin position="74"/>
        <end position="83"/>
    </location>
</feature>
<proteinExistence type="predicted"/>
<organism evidence="4 5">
    <name type="scientific">Symbiodinium microadriaticum</name>
    <name type="common">Dinoflagellate</name>
    <name type="synonym">Zooxanthella microadriatica</name>
    <dbReference type="NCBI Taxonomy" id="2951"/>
    <lineage>
        <taxon>Eukaryota</taxon>
        <taxon>Sar</taxon>
        <taxon>Alveolata</taxon>
        <taxon>Dinophyceae</taxon>
        <taxon>Suessiales</taxon>
        <taxon>Symbiodiniaceae</taxon>
        <taxon>Symbiodinium</taxon>
    </lineage>
</organism>
<dbReference type="OMA" id="MASHGTF"/>
<dbReference type="SUPFAM" id="SSF54928">
    <property type="entry name" value="RNA-binding domain, RBD"/>
    <property type="match status" value="1"/>
</dbReference>
<feature type="domain" description="RRM" evidence="3">
    <location>
        <begin position="236"/>
        <end position="309"/>
    </location>
</feature>
<name>A0A1Q9DGK9_SYMMI</name>
<dbReference type="CDD" id="cd00590">
    <property type="entry name" value="RRM_SF"/>
    <property type="match status" value="1"/>
</dbReference>
<sequence>MPAAKSGRSNTEDLLAAFRRKINRRIDSGERKEVHAASAKEEKRSPESEGSASEQEEGSRQSPEEAPPKPAKRPAPARLSPPRSRMRGFDDSSSRKQSLLGDESRKQSLLDGPLEEEEAPPKPAKRPPARQSPPQDRMRSFDDGRRQSLLDGPLEPEAPAPRRGRRDVENFLRRDVDDRFSDRRREPEEKREKRQSAENKERLGRGGRLTEKRAPKEVQKAKGRDMASHGTFSRPRTVKVSNIPEGLEWRYIKELFESAAGKVIEGQFEEDDGVAWLTFEKPDAASTAHFDFDGGELADQVIKVELIDED</sequence>
<dbReference type="Proteomes" id="UP000186817">
    <property type="component" value="Unassembled WGS sequence"/>
</dbReference>
<reference evidence="4 5" key="1">
    <citation type="submission" date="2016-02" db="EMBL/GenBank/DDBJ databases">
        <title>Genome analysis of coral dinoflagellate symbionts highlights evolutionary adaptations to a symbiotic lifestyle.</title>
        <authorList>
            <person name="Aranda M."/>
            <person name="Li Y."/>
            <person name="Liew Y.J."/>
            <person name="Baumgarten S."/>
            <person name="Simakov O."/>
            <person name="Wilson M."/>
            <person name="Piel J."/>
            <person name="Ashoor H."/>
            <person name="Bougouffa S."/>
            <person name="Bajic V.B."/>
            <person name="Ryu T."/>
            <person name="Ravasi T."/>
            <person name="Bayer T."/>
            <person name="Micklem G."/>
            <person name="Kim H."/>
            <person name="Bhak J."/>
            <person name="Lajeunesse T.C."/>
            <person name="Voolstra C.R."/>
        </authorList>
    </citation>
    <scope>NUCLEOTIDE SEQUENCE [LARGE SCALE GENOMIC DNA]</scope>
    <source>
        <strain evidence="4 5">CCMP2467</strain>
    </source>
</reference>
<protein>
    <recommendedName>
        <fullName evidence="3">RRM domain-containing protein</fullName>
    </recommendedName>
</protein>
<dbReference type="AlphaFoldDB" id="A0A1Q9DGK9"/>
<feature type="compositionally biased region" description="Basic and acidic residues" evidence="2">
    <location>
        <begin position="136"/>
        <end position="148"/>
    </location>
</feature>